<reference evidence="2 3" key="1">
    <citation type="journal article" date="2013" name="PLoS Genet.">
        <title>Comparative genome structure, secondary metabolite, and effector coding capacity across Cochliobolus pathogens.</title>
        <authorList>
            <person name="Condon B.J."/>
            <person name="Leng Y."/>
            <person name="Wu D."/>
            <person name="Bushley K.E."/>
            <person name="Ohm R.A."/>
            <person name="Otillar R."/>
            <person name="Martin J."/>
            <person name="Schackwitz W."/>
            <person name="Grimwood J."/>
            <person name="MohdZainudin N."/>
            <person name="Xue C."/>
            <person name="Wang R."/>
            <person name="Manning V.A."/>
            <person name="Dhillon B."/>
            <person name="Tu Z.J."/>
            <person name="Steffenson B.J."/>
            <person name="Salamov A."/>
            <person name="Sun H."/>
            <person name="Lowry S."/>
            <person name="LaButti K."/>
            <person name="Han J."/>
            <person name="Copeland A."/>
            <person name="Lindquist E."/>
            <person name="Barry K."/>
            <person name="Schmutz J."/>
            <person name="Baker S.E."/>
            <person name="Ciuffetti L.M."/>
            <person name="Grigoriev I.V."/>
            <person name="Zhong S."/>
            <person name="Turgeon B.G."/>
        </authorList>
    </citation>
    <scope>NUCLEOTIDE SEQUENCE [LARGE SCALE GENOMIC DNA]</scope>
    <source>
        <strain evidence="2 3">ATCC 44560</strain>
    </source>
</reference>
<dbReference type="GeneID" id="19118659"/>
<dbReference type="RefSeq" id="XP_007691725.1">
    <property type="nucleotide sequence ID" value="XM_007693535.1"/>
</dbReference>
<protein>
    <submittedName>
        <fullName evidence="2">Uncharacterized protein</fullName>
    </submittedName>
</protein>
<dbReference type="EMBL" id="KI964087">
    <property type="protein sequence ID" value="EUC41779.1"/>
    <property type="molecule type" value="Genomic_DNA"/>
</dbReference>
<feature type="region of interest" description="Disordered" evidence="1">
    <location>
        <begin position="1"/>
        <end position="27"/>
    </location>
</feature>
<sequence>MTTATNTDRAPRYRSNLPSPPTEIVTLASPATPVPVTDFEDIFMMSPINTKAETETDNNAAPMPMSFEIPLGPLSSYGGALKPAPKYKKPATQLTKPMTEQPDYAYLFKGYDADALVLRDQQINSPGQAVDGKQHHAEPSGQSPIYGETDSDDGDPFIYDHILLPSSSYHNTLVEADPPSDNNSFEYGSTFASDYDDDTFEVQDNNDDDVGSEPDSEPPSSPSSEASRPHYDGEADSEDNDDDDDDESHDSNDDDDGDDEDEEDEQNNNEYSDDNESGDSSSRCSVLSSHPLLQPPPIYAMLPYLTYQSPPTAPTMMPPAPHNTPLALPSTAPPIILPTTLPTIPLNIPLTILLNNPRFSNLGTLEILDRHIRDMIYGLVLADYLSAPSEELSGVDPRSDVAVRNSIADRNNMLLVCWTMRGEVLDFLARPFSSSGDELDDELDDDM</sequence>
<organism evidence="2 3">
    <name type="scientific">Bipolaris oryzae ATCC 44560</name>
    <dbReference type="NCBI Taxonomy" id="930090"/>
    <lineage>
        <taxon>Eukaryota</taxon>
        <taxon>Fungi</taxon>
        <taxon>Dikarya</taxon>
        <taxon>Ascomycota</taxon>
        <taxon>Pezizomycotina</taxon>
        <taxon>Dothideomycetes</taxon>
        <taxon>Pleosporomycetidae</taxon>
        <taxon>Pleosporales</taxon>
        <taxon>Pleosporineae</taxon>
        <taxon>Pleosporaceae</taxon>
        <taxon>Bipolaris</taxon>
    </lineage>
</organism>
<dbReference type="KEGG" id="bor:COCMIDRAFT_105272"/>
<gene>
    <name evidence="2" type="ORF">COCMIDRAFT_105272</name>
</gene>
<evidence type="ECO:0000313" key="3">
    <source>
        <dbReference type="Proteomes" id="UP000054032"/>
    </source>
</evidence>
<keyword evidence="3" id="KW-1185">Reference proteome</keyword>
<feature type="region of interest" description="Disordered" evidence="1">
    <location>
        <begin position="170"/>
        <end position="289"/>
    </location>
</feature>
<dbReference type="OrthoDB" id="3694866at2759"/>
<feature type="compositionally biased region" description="Polar residues" evidence="1">
    <location>
        <begin position="180"/>
        <end position="192"/>
    </location>
</feature>
<name>W6Z2B6_COCMI</name>
<feature type="compositionally biased region" description="Acidic residues" evidence="1">
    <location>
        <begin position="194"/>
        <end position="216"/>
    </location>
</feature>
<dbReference type="AlphaFoldDB" id="W6Z2B6"/>
<dbReference type="Proteomes" id="UP000054032">
    <property type="component" value="Unassembled WGS sequence"/>
</dbReference>
<evidence type="ECO:0000313" key="2">
    <source>
        <dbReference type="EMBL" id="EUC41779.1"/>
    </source>
</evidence>
<dbReference type="HOGENOM" id="CLU_674374_0_0_1"/>
<accession>W6Z2B6</accession>
<feature type="compositionally biased region" description="Acidic residues" evidence="1">
    <location>
        <begin position="234"/>
        <end position="277"/>
    </location>
</feature>
<proteinExistence type="predicted"/>
<feature type="region of interest" description="Disordered" evidence="1">
    <location>
        <begin position="126"/>
        <end position="158"/>
    </location>
</feature>
<evidence type="ECO:0000256" key="1">
    <source>
        <dbReference type="SAM" id="MobiDB-lite"/>
    </source>
</evidence>